<dbReference type="Proteomes" id="UP000430670">
    <property type="component" value="Unassembled WGS sequence"/>
</dbReference>
<gene>
    <name evidence="1" type="ORF">GJ688_13605</name>
</gene>
<protein>
    <submittedName>
        <fullName evidence="1">Uncharacterized protein</fullName>
    </submittedName>
</protein>
<dbReference type="EMBL" id="WNKU01000018">
    <property type="protein sequence ID" value="MTV50008.1"/>
    <property type="molecule type" value="Genomic_DNA"/>
</dbReference>
<comment type="caution">
    <text evidence="1">The sequence shown here is derived from an EMBL/GenBank/DDBJ whole genome shotgun (WGS) entry which is preliminary data.</text>
</comment>
<reference evidence="1 2" key="1">
    <citation type="submission" date="2019-11" db="EMBL/GenBank/DDBJ databases">
        <title>Whole-genome sequence of a the green, strictly anaerobic photosynthetic bacterium Heliobacillus mobilis DSM 6151.</title>
        <authorList>
            <person name="Kyndt J.A."/>
            <person name="Meyer T.E."/>
        </authorList>
    </citation>
    <scope>NUCLEOTIDE SEQUENCE [LARGE SCALE GENOMIC DNA]</scope>
    <source>
        <strain evidence="1 2">DSM 6151</strain>
    </source>
</reference>
<accession>A0A6I3SM08</accession>
<keyword evidence="2" id="KW-1185">Reference proteome</keyword>
<dbReference type="RefSeq" id="WP_155477101.1">
    <property type="nucleotide sequence ID" value="NZ_WNKU01000018.1"/>
</dbReference>
<dbReference type="AlphaFoldDB" id="A0A6I3SM08"/>
<evidence type="ECO:0000313" key="2">
    <source>
        <dbReference type="Proteomes" id="UP000430670"/>
    </source>
</evidence>
<evidence type="ECO:0000313" key="1">
    <source>
        <dbReference type="EMBL" id="MTV50008.1"/>
    </source>
</evidence>
<name>A0A6I3SM08_HELMO</name>
<organism evidence="1 2">
    <name type="scientific">Heliobacterium mobile</name>
    <name type="common">Heliobacillus mobilis</name>
    <dbReference type="NCBI Taxonomy" id="28064"/>
    <lineage>
        <taxon>Bacteria</taxon>
        <taxon>Bacillati</taxon>
        <taxon>Bacillota</taxon>
        <taxon>Clostridia</taxon>
        <taxon>Eubacteriales</taxon>
        <taxon>Heliobacteriaceae</taxon>
        <taxon>Heliobacterium</taxon>
    </lineage>
</organism>
<dbReference type="OrthoDB" id="2081437at2"/>
<sequence>MKSSLEIKGEWFFELEGGRVIGPLFNSISSAGLEILSQSIADLPSPYLVVGDDTNPGETIVEVFRKPVSSIIVSRNQVRFRTQFLSGEANGEHRKASIFVGGTDVAGTGTMLNLLTQPWSKSSNVVLTVETRLTITSS</sequence>
<proteinExistence type="predicted"/>